<dbReference type="InterPro" id="IPR024983">
    <property type="entry name" value="CHAT_dom"/>
</dbReference>
<name>X1RCH3_9ZZZZ</name>
<proteinExistence type="predicted"/>
<feature type="non-terminal residue" evidence="2">
    <location>
        <position position="1"/>
    </location>
</feature>
<reference evidence="2" key="1">
    <citation type="journal article" date="2014" name="Front. Microbiol.">
        <title>High frequency of phylogenetically diverse reductive dehalogenase-homologous genes in deep subseafloor sedimentary metagenomes.</title>
        <authorList>
            <person name="Kawai M."/>
            <person name="Futagami T."/>
            <person name="Toyoda A."/>
            <person name="Takaki Y."/>
            <person name="Nishi S."/>
            <person name="Hori S."/>
            <person name="Arai W."/>
            <person name="Tsubouchi T."/>
            <person name="Morono Y."/>
            <person name="Uchiyama I."/>
            <person name="Ito T."/>
            <person name="Fujiyama A."/>
            <person name="Inagaki F."/>
            <person name="Takami H."/>
        </authorList>
    </citation>
    <scope>NUCLEOTIDE SEQUENCE</scope>
    <source>
        <strain evidence="2">Expedition CK06-06</strain>
    </source>
</reference>
<dbReference type="Pfam" id="PF12770">
    <property type="entry name" value="CHAT"/>
    <property type="match status" value="1"/>
</dbReference>
<gene>
    <name evidence="2" type="ORF">S12H4_24482</name>
</gene>
<protein>
    <recommendedName>
        <fullName evidence="1">CHAT domain-containing protein</fullName>
    </recommendedName>
</protein>
<organism evidence="2">
    <name type="scientific">marine sediment metagenome</name>
    <dbReference type="NCBI Taxonomy" id="412755"/>
    <lineage>
        <taxon>unclassified sequences</taxon>
        <taxon>metagenomes</taxon>
        <taxon>ecological metagenomes</taxon>
    </lineage>
</organism>
<sequence>AKEGVGRDALGLEWTMLLAGASSILATHWNVGANHSYEFLNRFYQYWLHDKMSKAKAWRKTVLELKKSKNTELNSPYAYAAYSLTGTWK</sequence>
<evidence type="ECO:0000259" key="1">
    <source>
        <dbReference type="Pfam" id="PF12770"/>
    </source>
</evidence>
<accession>X1RCH3</accession>
<feature type="domain" description="CHAT" evidence="1">
    <location>
        <begin position="6"/>
        <end position="86"/>
    </location>
</feature>
<evidence type="ECO:0000313" key="2">
    <source>
        <dbReference type="EMBL" id="GAI78437.1"/>
    </source>
</evidence>
<comment type="caution">
    <text evidence="2">The sequence shown here is derived from an EMBL/GenBank/DDBJ whole genome shotgun (WGS) entry which is preliminary data.</text>
</comment>
<dbReference type="EMBL" id="BARW01013303">
    <property type="protein sequence ID" value="GAI78437.1"/>
    <property type="molecule type" value="Genomic_DNA"/>
</dbReference>
<dbReference type="AlphaFoldDB" id="X1RCH3"/>